<sequence length="548" mass="57264">MTAVDASPGSRLLVPPAPADPVGPADPAREPTAAATALRTALLDAPLPLALPGTGALRSRRSQLLEQLDDYLLPRLSAPDRPLLVVVGGPTGVGKSTLVNTLVGEVVSHSSMIRPTTRSPVLVHHPDDAAWFGRDGILPAFDRVDAPTHDPGSLQLVGTSAVPPGVALIDAPDFDSIDLTNRTLATRLLAAADMWLFVTSAARYADQLPWEQLAIARERDTPLLVVMNRIPADDLATVSADLTVQLDARGIGRGKLVFVQHGPVEEGLLRSPQVAQIRGALDELSASPATRRSIARQCVAGAVAQAGTVAAAVADAADEQVAAIGELLAVVDASYATARSALLAALTDGTVLRGELRSQWSDLGGTDAALPMTEMVRRVRERLLATPPERQEARLVRLELALDLALEALVADHAERAAGTAARRLRATGHGDALLSWSDEDLTRPGARLAARTRQDVAAWRRGLVDDPAARGIAAALAVCAIAAPGADHDQQGRGPVAAARAGLRTTVAALLDGERDRYLAPVLGWRLTPAAPERLRAAGHGVAGLTS</sequence>
<dbReference type="RefSeq" id="WP_151581115.1">
    <property type="nucleotide sequence ID" value="NZ_WBVM01000002.1"/>
</dbReference>
<evidence type="ECO:0000259" key="2">
    <source>
        <dbReference type="Pfam" id="PF01926"/>
    </source>
</evidence>
<dbReference type="GO" id="GO:0043024">
    <property type="term" value="F:ribosomal small subunit binding"/>
    <property type="evidence" value="ECO:0007669"/>
    <property type="project" value="TreeGrafter"/>
</dbReference>
<dbReference type="SUPFAM" id="SSF52540">
    <property type="entry name" value="P-loop containing nucleoside triphosphate hydrolases"/>
    <property type="match status" value="1"/>
</dbReference>
<dbReference type="InterPro" id="IPR005662">
    <property type="entry name" value="GTPase_Era-like"/>
</dbReference>
<dbReference type="Pfam" id="PF01926">
    <property type="entry name" value="MMR_HSR1"/>
    <property type="match status" value="1"/>
</dbReference>
<evidence type="ECO:0000313" key="4">
    <source>
        <dbReference type="Proteomes" id="UP000449906"/>
    </source>
</evidence>
<dbReference type="InterPro" id="IPR027417">
    <property type="entry name" value="P-loop_NTPase"/>
</dbReference>
<dbReference type="Gene3D" id="3.40.50.300">
    <property type="entry name" value="P-loop containing nucleotide triphosphate hydrolases"/>
    <property type="match status" value="1"/>
</dbReference>
<dbReference type="InterPro" id="IPR006073">
    <property type="entry name" value="GTP-bd"/>
</dbReference>
<dbReference type="PANTHER" id="PTHR42698:SF1">
    <property type="entry name" value="GTPASE ERA, MITOCHONDRIAL"/>
    <property type="match status" value="1"/>
</dbReference>
<feature type="compositionally biased region" description="Low complexity" evidence="1">
    <location>
        <begin position="22"/>
        <end position="32"/>
    </location>
</feature>
<dbReference type="Proteomes" id="UP000449906">
    <property type="component" value="Unassembled WGS sequence"/>
</dbReference>
<gene>
    <name evidence="3" type="ORF">F9L07_17810</name>
</gene>
<name>A0A7J5DUR8_NOCSI</name>
<dbReference type="GO" id="GO:0005829">
    <property type="term" value="C:cytosol"/>
    <property type="evidence" value="ECO:0007669"/>
    <property type="project" value="TreeGrafter"/>
</dbReference>
<dbReference type="GO" id="GO:0000028">
    <property type="term" value="P:ribosomal small subunit assembly"/>
    <property type="evidence" value="ECO:0007669"/>
    <property type="project" value="TreeGrafter"/>
</dbReference>
<evidence type="ECO:0000313" key="3">
    <source>
        <dbReference type="EMBL" id="KAB2808929.1"/>
    </source>
</evidence>
<proteinExistence type="predicted"/>
<dbReference type="PANTHER" id="PTHR42698">
    <property type="entry name" value="GTPASE ERA"/>
    <property type="match status" value="1"/>
</dbReference>
<dbReference type="GO" id="GO:0019843">
    <property type="term" value="F:rRNA binding"/>
    <property type="evidence" value="ECO:0007669"/>
    <property type="project" value="TreeGrafter"/>
</dbReference>
<dbReference type="CDD" id="cd00882">
    <property type="entry name" value="Ras_like_GTPase"/>
    <property type="match status" value="1"/>
</dbReference>
<dbReference type="EMBL" id="WBVM01000002">
    <property type="protein sequence ID" value="KAB2808929.1"/>
    <property type="molecule type" value="Genomic_DNA"/>
</dbReference>
<organism evidence="3 4">
    <name type="scientific">Nocardioides simplex</name>
    <name type="common">Arthrobacter simplex</name>
    <dbReference type="NCBI Taxonomy" id="2045"/>
    <lineage>
        <taxon>Bacteria</taxon>
        <taxon>Bacillati</taxon>
        <taxon>Actinomycetota</taxon>
        <taxon>Actinomycetes</taxon>
        <taxon>Propionibacteriales</taxon>
        <taxon>Nocardioidaceae</taxon>
        <taxon>Pimelobacter</taxon>
    </lineage>
</organism>
<protein>
    <submittedName>
        <fullName evidence="3">GTPase domain-containing protein</fullName>
    </submittedName>
</protein>
<reference evidence="3 4" key="1">
    <citation type="submission" date="2019-09" db="EMBL/GenBank/DDBJ databases">
        <title>Pimelobacter sp. isolated from Paulinella.</title>
        <authorList>
            <person name="Jeong S.E."/>
        </authorList>
    </citation>
    <scope>NUCLEOTIDE SEQUENCE [LARGE SCALE GENOMIC DNA]</scope>
    <source>
        <strain evidence="3 4">Pch-N</strain>
    </source>
</reference>
<dbReference type="AlphaFoldDB" id="A0A7J5DUR8"/>
<dbReference type="GO" id="GO:0005525">
    <property type="term" value="F:GTP binding"/>
    <property type="evidence" value="ECO:0007669"/>
    <property type="project" value="InterPro"/>
</dbReference>
<evidence type="ECO:0000256" key="1">
    <source>
        <dbReference type="SAM" id="MobiDB-lite"/>
    </source>
</evidence>
<accession>A0A7J5DUR8</accession>
<comment type="caution">
    <text evidence="3">The sequence shown here is derived from an EMBL/GenBank/DDBJ whole genome shotgun (WGS) entry which is preliminary data.</text>
</comment>
<feature type="domain" description="G" evidence="2">
    <location>
        <begin position="85"/>
        <end position="229"/>
    </location>
</feature>
<feature type="region of interest" description="Disordered" evidence="1">
    <location>
        <begin position="1"/>
        <end position="32"/>
    </location>
</feature>